<dbReference type="EMBL" id="JBHTLX010000023">
    <property type="protein sequence ID" value="MFD1249846.1"/>
    <property type="molecule type" value="Genomic_DNA"/>
</dbReference>
<keyword evidence="3" id="KW-0378">Hydrolase</keyword>
<sequence length="301" mass="31599">MSRRRAASLSAALLVVGGLLLGACGDPDQEPPADPGAQRDRAIHAGDRYVALGDSYTAAYKTGKTDKASGPCLRSLANYPRLLADKLDLELTDVSCGGATSDAALSPQRKEGGSVIPAQIEAVTKDTDLVTISMGSNDVDLYGAIIGGCVELAAGDPSGSPCTDLARQNEVKGKRDLRNVENSLTSIIRAVAAKAPQARVVLVGYPQSFPSDKPCANLPIARGDVPFAFQAARDVTDVLASAAKEEGVEYVDVWSATQGHDVCSKDPWIAGAHPRRRDGFAYHPFPEEQRAVADLLVATLS</sequence>
<keyword evidence="1" id="KW-0732">Signal</keyword>
<dbReference type="CDD" id="cd01823">
    <property type="entry name" value="SEST_like"/>
    <property type="match status" value="1"/>
</dbReference>
<dbReference type="Proteomes" id="UP001597229">
    <property type="component" value="Unassembled WGS sequence"/>
</dbReference>
<dbReference type="EC" id="3.1.-.-" evidence="3"/>
<dbReference type="PANTHER" id="PTHR37981:SF1">
    <property type="entry name" value="SGNH HYDROLASE-TYPE ESTERASE DOMAIN-CONTAINING PROTEIN"/>
    <property type="match status" value="1"/>
</dbReference>
<dbReference type="PROSITE" id="PS51257">
    <property type="entry name" value="PROKAR_LIPOPROTEIN"/>
    <property type="match status" value="1"/>
</dbReference>
<dbReference type="Gene3D" id="3.40.50.1110">
    <property type="entry name" value="SGNH hydrolase"/>
    <property type="match status" value="1"/>
</dbReference>
<dbReference type="GO" id="GO:0016787">
    <property type="term" value="F:hydrolase activity"/>
    <property type="evidence" value="ECO:0007669"/>
    <property type="project" value="UniProtKB-KW"/>
</dbReference>
<reference evidence="4" key="1">
    <citation type="journal article" date="2019" name="Int. J. Syst. Evol. Microbiol.">
        <title>The Global Catalogue of Microorganisms (GCM) 10K type strain sequencing project: providing services to taxonomists for standard genome sequencing and annotation.</title>
        <authorList>
            <consortium name="The Broad Institute Genomics Platform"/>
            <consortium name="The Broad Institute Genome Sequencing Center for Infectious Disease"/>
            <person name="Wu L."/>
            <person name="Ma J."/>
        </authorList>
    </citation>
    <scope>NUCLEOTIDE SEQUENCE [LARGE SCALE GENOMIC DNA]</scope>
    <source>
        <strain evidence="4">CCUG 52478</strain>
    </source>
</reference>
<accession>A0ABW3W3E5</accession>
<feature type="chain" id="PRO_5047030209" evidence="1">
    <location>
        <begin position="23"/>
        <end position="301"/>
    </location>
</feature>
<name>A0ABW3W3E5_9ACTN</name>
<dbReference type="PANTHER" id="PTHR37981">
    <property type="entry name" value="LIPASE 2"/>
    <property type="match status" value="1"/>
</dbReference>
<feature type="signal peptide" evidence="1">
    <location>
        <begin position="1"/>
        <end position="22"/>
    </location>
</feature>
<dbReference type="Pfam" id="PF13472">
    <property type="entry name" value="Lipase_GDSL_2"/>
    <property type="match status" value="1"/>
</dbReference>
<evidence type="ECO:0000256" key="1">
    <source>
        <dbReference type="SAM" id="SignalP"/>
    </source>
</evidence>
<dbReference type="InterPro" id="IPR013830">
    <property type="entry name" value="SGNH_hydro"/>
</dbReference>
<evidence type="ECO:0000313" key="3">
    <source>
        <dbReference type="EMBL" id="MFD1249846.1"/>
    </source>
</evidence>
<dbReference type="InterPro" id="IPR036514">
    <property type="entry name" value="SGNH_hydro_sf"/>
</dbReference>
<dbReference type="RefSeq" id="WP_367920367.1">
    <property type="nucleotide sequence ID" value="NZ_BAABAC010000030.1"/>
</dbReference>
<protein>
    <submittedName>
        <fullName evidence="3">SGNH/GDSL hydrolase family protein</fullName>
        <ecNumber evidence="3">3.1.-.-</ecNumber>
    </submittedName>
</protein>
<comment type="caution">
    <text evidence="3">The sequence shown here is derived from an EMBL/GenBank/DDBJ whole genome shotgun (WGS) entry which is preliminary data.</text>
</comment>
<evidence type="ECO:0000313" key="4">
    <source>
        <dbReference type="Proteomes" id="UP001597229"/>
    </source>
</evidence>
<gene>
    <name evidence="3" type="ORF">ACFQ3F_18750</name>
</gene>
<organism evidence="3 4">
    <name type="scientific">Nocardioides ginsengisoli</name>
    <dbReference type="NCBI Taxonomy" id="363868"/>
    <lineage>
        <taxon>Bacteria</taxon>
        <taxon>Bacillati</taxon>
        <taxon>Actinomycetota</taxon>
        <taxon>Actinomycetes</taxon>
        <taxon>Propionibacteriales</taxon>
        <taxon>Nocardioidaceae</taxon>
        <taxon>Nocardioides</taxon>
    </lineage>
</organism>
<evidence type="ECO:0000259" key="2">
    <source>
        <dbReference type="Pfam" id="PF13472"/>
    </source>
</evidence>
<dbReference type="SUPFAM" id="SSF52266">
    <property type="entry name" value="SGNH hydrolase"/>
    <property type="match status" value="1"/>
</dbReference>
<proteinExistence type="predicted"/>
<feature type="domain" description="SGNH hydrolase-type esterase" evidence="2">
    <location>
        <begin position="51"/>
        <end position="274"/>
    </location>
</feature>
<dbReference type="InterPro" id="IPR037460">
    <property type="entry name" value="SEST-like"/>
</dbReference>
<keyword evidence="4" id="KW-1185">Reference proteome</keyword>